<sequence length="134" mass="13794">MGRRSVFALVGVGIGAALLAVGGYAVGAQRQGEAGPRHEGCRSVGQEFSTRAGQLRKQLEREAQAVEVDGSQFAIDRMRAAVLAALVQQNPGCFDAGTRATVAVVQSHPADGIGDAAACTLVGRSLDECSVRAN</sequence>
<keyword evidence="2" id="KW-1185">Reference proteome</keyword>
<protein>
    <recommendedName>
        <fullName evidence="3">DUF732 domain-containing protein</fullName>
    </recommendedName>
</protein>
<evidence type="ECO:0008006" key="3">
    <source>
        <dbReference type="Google" id="ProtNLM"/>
    </source>
</evidence>
<organism evidence="1 2">
    <name type="scientific">Streptacidiphilus monticola</name>
    <dbReference type="NCBI Taxonomy" id="2161674"/>
    <lineage>
        <taxon>Bacteria</taxon>
        <taxon>Bacillati</taxon>
        <taxon>Actinomycetota</taxon>
        <taxon>Actinomycetes</taxon>
        <taxon>Kitasatosporales</taxon>
        <taxon>Streptomycetaceae</taxon>
        <taxon>Streptacidiphilus</taxon>
    </lineage>
</organism>
<dbReference type="RefSeq" id="WP_380579594.1">
    <property type="nucleotide sequence ID" value="NZ_JBHSQJ010000010.1"/>
</dbReference>
<evidence type="ECO:0000313" key="2">
    <source>
        <dbReference type="Proteomes" id="UP001596174"/>
    </source>
</evidence>
<accession>A0ABW1FWN8</accession>
<gene>
    <name evidence="1" type="ORF">ACFP3V_03635</name>
</gene>
<proteinExistence type="predicted"/>
<evidence type="ECO:0000313" key="1">
    <source>
        <dbReference type="EMBL" id="MFC5906312.1"/>
    </source>
</evidence>
<name>A0ABW1FWN8_9ACTN</name>
<dbReference type="Proteomes" id="UP001596174">
    <property type="component" value="Unassembled WGS sequence"/>
</dbReference>
<reference evidence="2" key="1">
    <citation type="journal article" date="2019" name="Int. J. Syst. Evol. Microbiol.">
        <title>The Global Catalogue of Microorganisms (GCM) 10K type strain sequencing project: providing services to taxonomists for standard genome sequencing and annotation.</title>
        <authorList>
            <consortium name="The Broad Institute Genomics Platform"/>
            <consortium name="The Broad Institute Genome Sequencing Center for Infectious Disease"/>
            <person name="Wu L."/>
            <person name="Ma J."/>
        </authorList>
    </citation>
    <scope>NUCLEOTIDE SEQUENCE [LARGE SCALE GENOMIC DNA]</scope>
    <source>
        <strain evidence="2">JCM 4816</strain>
    </source>
</reference>
<dbReference type="EMBL" id="JBHSQJ010000010">
    <property type="protein sequence ID" value="MFC5906312.1"/>
    <property type="molecule type" value="Genomic_DNA"/>
</dbReference>
<comment type="caution">
    <text evidence="1">The sequence shown here is derived from an EMBL/GenBank/DDBJ whole genome shotgun (WGS) entry which is preliminary data.</text>
</comment>